<name>A0A1I4D2C3_9PSEU</name>
<sequence>MLVALPEKAPAADTTVLLSPTFDLTFANPESARIAPRDPLLKLDHIRALAASYAGPDGPDSGLVSPVRARVDHLGAITIFTGTRDLLNPDAHLARDAPGTQVTVEETAGMVHDWMLLPVPEAKTTRAHIARLLR</sequence>
<evidence type="ECO:0000313" key="2">
    <source>
        <dbReference type="EMBL" id="SFK87642.1"/>
    </source>
</evidence>
<organism evidence="2 3">
    <name type="scientific">Amycolatopsis sacchari</name>
    <dbReference type="NCBI Taxonomy" id="115433"/>
    <lineage>
        <taxon>Bacteria</taxon>
        <taxon>Bacillati</taxon>
        <taxon>Actinomycetota</taxon>
        <taxon>Actinomycetes</taxon>
        <taxon>Pseudonocardiales</taxon>
        <taxon>Pseudonocardiaceae</taxon>
        <taxon>Amycolatopsis</taxon>
    </lineage>
</organism>
<dbReference type="InterPro" id="IPR029058">
    <property type="entry name" value="AB_hydrolase_fold"/>
</dbReference>
<dbReference type="Proteomes" id="UP000199025">
    <property type="component" value="Unassembled WGS sequence"/>
</dbReference>
<dbReference type="SUPFAM" id="SSF53474">
    <property type="entry name" value="alpha/beta-Hydrolases"/>
    <property type="match status" value="1"/>
</dbReference>
<evidence type="ECO:0000313" key="3">
    <source>
        <dbReference type="Proteomes" id="UP000199025"/>
    </source>
</evidence>
<protein>
    <submittedName>
        <fullName evidence="2">Alpha/beta hydrolase fold</fullName>
    </submittedName>
</protein>
<gene>
    <name evidence="2" type="ORF">SAMN05421835_14026</name>
</gene>
<proteinExistence type="predicted"/>
<dbReference type="AlphaFoldDB" id="A0A1I4D2C3"/>
<dbReference type="STRING" id="115433.SAMN05421835_14026"/>
<dbReference type="Gene3D" id="3.40.50.1820">
    <property type="entry name" value="alpha/beta hydrolase"/>
    <property type="match status" value="1"/>
</dbReference>
<feature type="domain" description="Alpha/beta hydrolase fold-3" evidence="1">
    <location>
        <begin position="7"/>
        <end position="115"/>
    </location>
</feature>
<accession>A0A1I4D2C3</accession>
<reference evidence="2 3" key="1">
    <citation type="submission" date="2016-10" db="EMBL/GenBank/DDBJ databases">
        <authorList>
            <person name="de Groot N.N."/>
        </authorList>
    </citation>
    <scope>NUCLEOTIDE SEQUENCE [LARGE SCALE GENOMIC DNA]</scope>
    <source>
        <strain evidence="2 3">DSM 44468</strain>
    </source>
</reference>
<keyword evidence="2" id="KW-0378">Hydrolase</keyword>
<dbReference type="GO" id="GO:0016787">
    <property type="term" value="F:hydrolase activity"/>
    <property type="evidence" value="ECO:0007669"/>
    <property type="project" value="UniProtKB-KW"/>
</dbReference>
<dbReference type="Pfam" id="PF07859">
    <property type="entry name" value="Abhydrolase_3"/>
    <property type="match status" value="1"/>
</dbReference>
<dbReference type="InterPro" id="IPR013094">
    <property type="entry name" value="AB_hydrolase_3"/>
</dbReference>
<evidence type="ECO:0000259" key="1">
    <source>
        <dbReference type="Pfam" id="PF07859"/>
    </source>
</evidence>
<dbReference type="EMBL" id="FORP01000040">
    <property type="protein sequence ID" value="SFK87642.1"/>
    <property type="molecule type" value="Genomic_DNA"/>
</dbReference>
<keyword evidence="3" id="KW-1185">Reference proteome</keyword>